<sequence>MPSSSPALHPKPAAEHFSRPLVPDAWVEIMRYLDAKTLMNLAEAMPELKGLVFSPTILRSVTFEGDIDGNLIQRFLQEATRQLPVVEDHLTENVLLVSVIQELRFASCPTLSSEAILHSASRCFNLRELYCVKCVVEPAQLFVLLSLELRSVTKLQWSLYDDHRYKARLHGEATMLIRDVPALKRPLVEEMYVEVAGKCTTVLMLYTFVSRCQCLRHLHVHSVMPEQSGVIGAQHRFGGVDPNISYNTMRLKHRLKHLETWTFTNQVQFEDS</sequence>
<name>A0A9D4QBG4_RHISA</name>
<proteinExistence type="predicted"/>
<evidence type="ECO:0008006" key="3">
    <source>
        <dbReference type="Google" id="ProtNLM"/>
    </source>
</evidence>
<comment type="caution">
    <text evidence="1">The sequence shown here is derived from an EMBL/GenBank/DDBJ whole genome shotgun (WGS) entry which is preliminary data.</text>
</comment>
<organism evidence="1 2">
    <name type="scientific">Rhipicephalus sanguineus</name>
    <name type="common">Brown dog tick</name>
    <name type="synonym">Ixodes sanguineus</name>
    <dbReference type="NCBI Taxonomy" id="34632"/>
    <lineage>
        <taxon>Eukaryota</taxon>
        <taxon>Metazoa</taxon>
        <taxon>Ecdysozoa</taxon>
        <taxon>Arthropoda</taxon>
        <taxon>Chelicerata</taxon>
        <taxon>Arachnida</taxon>
        <taxon>Acari</taxon>
        <taxon>Parasitiformes</taxon>
        <taxon>Ixodida</taxon>
        <taxon>Ixodoidea</taxon>
        <taxon>Ixodidae</taxon>
        <taxon>Rhipicephalinae</taxon>
        <taxon>Rhipicephalus</taxon>
        <taxon>Rhipicephalus</taxon>
    </lineage>
</organism>
<keyword evidence="2" id="KW-1185">Reference proteome</keyword>
<reference evidence="1" key="2">
    <citation type="submission" date="2021-09" db="EMBL/GenBank/DDBJ databases">
        <authorList>
            <person name="Jia N."/>
            <person name="Wang J."/>
            <person name="Shi W."/>
            <person name="Du L."/>
            <person name="Sun Y."/>
            <person name="Zhan W."/>
            <person name="Jiang J."/>
            <person name="Wang Q."/>
            <person name="Zhang B."/>
            <person name="Ji P."/>
            <person name="Sakyi L.B."/>
            <person name="Cui X."/>
            <person name="Yuan T."/>
            <person name="Jiang B."/>
            <person name="Yang W."/>
            <person name="Lam T.T.-Y."/>
            <person name="Chang Q."/>
            <person name="Ding S."/>
            <person name="Wang X."/>
            <person name="Zhu J."/>
            <person name="Ruan X."/>
            <person name="Zhao L."/>
            <person name="Wei J."/>
            <person name="Que T."/>
            <person name="Du C."/>
            <person name="Cheng J."/>
            <person name="Dai P."/>
            <person name="Han X."/>
            <person name="Huang E."/>
            <person name="Gao Y."/>
            <person name="Liu J."/>
            <person name="Shao H."/>
            <person name="Ye R."/>
            <person name="Li L."/>
            <person name="Wei W."/>
            <person name="Wang X."/>
            <person name="Wang C."/>
            <person name="Huo Q."/>
            <person name="Li W."/>
            <person name="Guo W."/>
            <person name="Chen H."/>
            <person name="Chen S."/>
            <person name="Zhou L."/>
            <person name="Zhou L."/>
            <person name="Ni X."/>
            <person name="Tian J."/>
            <person name="Zhou Y."/>
            <person name="Sheng Y."/>
            <person name="Liu T."/>
            <person name="Pan Y."/>
            <person name="Xia L."/>
            <person name="Li J."/>
            <person name="Zhao F."/>
            <person name="Cao W."/>
        </authorList>
    </citation>
    <scope>NUCLEOTIDE SEQUENCE</scope>
    <source>
        <strain evidence="1">Rsan-2018</strain>
        <tissue evidence="1">Larvae</tissue>
    </source>
</reference>
<dbReference type="Proteomes" id="UP000821837">
    <property type="component" value="Chromosome 11"/>
</dbReference>
<dbReference type="InterPro" id="IPR032675">
    <property type="entry name" value="LRR_dom_sf"/>
</dbReference>
<dbReference type="AlphaFoldDB" id="A0A9D4QBG4"/>
<evidence type="ECO:0000313" key="2">
    <source>
        <dbReference type="Proteomes" id="UP000821837"/>
    </source>
</evidence>
<gene>
    <name evidence="1" type="ORF">HPB52_001151</name>
</gene>
<evidence type="ECO:0000313" key="1">
    <source>
        <dbReference type="EMBL" id="KAH7971653.1"/>
    </source>
</evidence>
<accession>A0A9D4QBG4</accession>
<protein>
    <recommendedName>
        <fullName evidence="3">F-box domain-containing protein</fullName>
    </recommendedName>
</protein>
<dbReference type="Gene3D" id="3.80.10.10">
    <property type="entry name" value="Ribonuclease Inhibitor"/>
    <property type="match status" value="1"/>
</dbReference>
<reference evidence="1" key="1">
    <citation type="journal article" date="2020" name="Cell">
        <title>Large-Scale Comparative Analyses of Tick Genomes Elucidate Their Genetic Diversity and Vector Capacities.</title>
        <authorList>
            <consortium name="Tick Genome and Microbiome Consortium (TIGMIC)"/>
            <person name="Jia N."/>
            <person name="Wang J."/>
            <person name="Shi W."/>
            <person name="Du L."/>
            <person name="Sun Y."/>
            <person name="Zhan W."/>
            <person name="Jiang J.F."/>
            <person name="Wang Q."/>
            <person name="Zhang B."/>
            <person name="Ji P."/>
            <person name="Bell-Sakyi L."/>
            <person name="Cui X.M."/>
            <person name="Yuan T.T."/>
            <person name="Jiang B.G."/>
            <person name="Yang W.F."/>
            <person name="Lam T.T."/>
            <person name="Chang Q.C."/>
            <person name="Ding S.J."/>
            <person name="Wang X.J."/>
            <person name="Zhu J.G."/>
            <person name="Ruan X.D."/>
            <person name="Zhao L."/>
            <person name="Wei J.T."/>
            <person name="Ye R.Z."/>
            <person name="Que T.C."/>
            <person name="Du C.H."/>
            <person name="Zhou Y.H."/>
            <person name="Cheng J.X."/>
            <person name="Dai P.F."/>
            <person name="Guo W.B."/>
            <person name="Han X.H."/>
            <person name="Huang E.J."/>
            <person name="Li L.F."/>
            <person name="Wei W."/>
            <person name="Gao Y.C."/>
            <person name="Liu J.Z."/>
            <person name="Shao H.Z."/>
            <person name="Wang X."/>
            <person name="Wang C.C."/>
            <person name="Yang T.C."/>
            <person name="Huo Q.B."/>
            <person name="Li W."/>
            <person name="Chen H.Y."/>
            <person name="Chen S.E."/>
            <person name="Zhou L.G."/>
            <person name="Ni X.B."/>
            <person name="Tian J.H."/>
            <person name="Sheng Y."/>
            <person name="Liu T."/>
            <person name="Pan Y.S."/>
            <person name="Xia L.Y."/>
            <person name="Li J."/>
            <person name="Zhao F."/>
            <person name="Cao W.C."/>
        </authorList>
    </citation>
    <scope>NUCLEOTIDE SEQUENCE</scope>
    <source>
        <strain evidence="1">Rsan-2018</strain>
    </source>
</reference>
<dbReference type="EMBL" id="JABSTV010001247">
    <property type="protein sequence ID" value="KAH7971653.1"/>
    <property type="molecule type" value="Genomic_DNA"/>
</dbReference>